<dbReference type="InterPro" id="IPR006342">
    <property type="entry name" value="FkbM_mtfrase"/>
</dbReference>
<dbReference type="EMBL" id="PVFZ01000068">
    <property type="protein sequence ID" value="PRF18322.1"/>
    <property type="molecule type" value="Genomic_DNA"/>
</dbReference>
<sequence length="361" mass="40257">MERSIGIGDKRWLIHGNDADNYLTNLTDPFEPHLVSMLAAFCDNGARALDIGANIGCTALALSEIVGSGKVVAFEPVPRTFANLVKNVGGVDNITTHHFALGKEAGVLPMQGAEGDSSGAFVANQFHIANTGYFQVNVPVRTLDEAFPSLGLDRVDFIKIDVEGFELDVFEGAAETLRRFKPRVVLEMNHFCLNMFRRMTYPEFRERLLRIFPCIFAIDGARYVDLTSESDAYSVGYEHIVMFRFPNLVAGFDRDDLISRISVLQRSLQKQADDARVAAEAEVIRQQSEAESLRAERDALQRERDNLESALADCVTRAKQLEIEKHALLDSTSWRVTQPLRSLKKLFTKKAPDFTGPGLSR</sequence>
<dbReference type="NCBIfam" id="TIGR01444">
    <property type="entry name" value="fkbM_fam"/>
    <property type="match status" value="1"/>
</dbReference>
<keyword evidence="1" id="KW-0175">Coiled coil</keyword>
<dbReference type="Pfam" id="PF05050">
    <property type="entry name" value="Methyltransf_21"/>
    <property type="match status" value="1"/>
</dbReference>
<proteinExistence type="predicted"/>
<accession>A0A8E2RU19</accession>
<evidence type="ECO:0000313" key="4">
    <source>
        <dbReference type="Proteomes" id="UP000237686"/>
    </source>
</evidence>
<evidence type="ECO:0000259" key="2">
    <source>
        <dbReference type="Pfam" id="PF05050"/>
    </source>
</evidence>
<evidence type="ECO:0000313" key="3">
    <source>
        <dbReference type="EMBL" id="PRF18322.1"/>
    </source>
</evidence>
<evidence type="ECO:0000256" key="1">
    <source>
        <dbReference type="SAM" id="Coils"/>
    </source>
</evidence>
<dbReference type="AlphaFoldDB" id="A0A8E2RU19"/>
<dbReference type="InterPro" id="IPR052514">
    <property type="entry name" value="SAM-dependent_MTase"/>
</dbReference>
<dbReference type="RefSeq" id="WP_105768105.1">
    <property type="nucleotide sequence ID" value="NZ_CAJHDS010000002.1"/>
</dbReference>
<comment type="caution">
    <text evidence="3">The sequence shown here is derived from an EMBL/GenBank/DDBJ whole genome shotgun (WGS) entry which is preliminary data.</text>
</comment>
<feature type="coiled-coil region" evidence="1">
    <location>
        <begin position="276"/>
        <end position="324"/>
    </location>
</feature>
<dbReference type="InterPro" id="IPR029063">
    <property type="entry name" value="SAM-dependent_MTases_sf"/>
</dbReference>
<reference evidence="3 4" key="1">
    <citation type="submission" date="2018-03" db="EMBL/GenBank/DDBJ databases">
        <authorList>
            <person name="Nguyen K."/>
            <person name="Fouts D."/>
            <person name="Sutton G."/>
        </authorList>
    </citation>
    <scope>NUCLEOTIDE SEQUENCE [LARGE SCALE GENOMIC DNA]</scope>
    <source>
        <strain evidence="3 4">AU17135</strain>
    </source>
</reference>
<dbReference type="Proteomes" id="UP000237686">
    <property type="component" value="Unassembled WGS sequence"/>
</dbReference>
<organism evidence="3 4">
    <name type="scientific">Burkholderia multivorans</name>
    <dbReference type="NCBI Taxonomy" id="87883"/>
    <lineage>
        <taxon>Bacteria</taxon>
        <taxon>Pseudomonadati</taxon>
        <taxon>Pseudomonadota</taxon>
        <taxon>Betaproteobacteria</taxon>
        <taxon>Burkholderiales</taxon>
        <taxon>Burkholderiaceae</taxon>
        <taxon>Burkholderia</taxon>
        <taxon>Burkholderia cepacia complex</taxon>
    </lineage>
</organism>
<protein>
    <recommendedName>
        <fullName evidence="2">Methyltransferase FkbM domain-containing protein</fullName>
    </recommendedName>
</protein>
<feature type="domain" description="Methyltransferase FkbM" evidence="2">
    <location>
        <begin position="50"/>
        <end position="192"/>
    </location>
</feature>
<dbReference type="Gene3D" id="3.40.50.150">
    <property type="entry name" value="Vaccinia Virus protein VP39"/>
    <property type="match status" value="1"/>
</dbReference>
<dbReference type="PANTHER" id="PTHR34203:SF15">
    <property type="entry name" value="SLL1173 PROTEIN"/>
    <property type="match status" value="1"/>
</dbReference>
<dbReference type="SUPFAM" id="SSF53335">
    <property type="entry name" value="S-adenosyl-L-methionine-dependent methyltransferases"/>
    <property type="match status" value="1"/>
</dbReference>
<dbReference type="PANTHER" id="PTHR34203">
    <property type="entry name" value="METHYLTRANSFERASE, FKBM FAMILY PROTEIN"/>
    <property type="match status" value="1"/>
</dbReference>
<name>A0A8E2RU19_9BURK</name>
<gene>
    <name evidence="3" type="ORF">C6P98_25185</name>
</gene>